<dbReference type="EMBL" id="KZ613938">
    <property type="protein sequence ID" value="PMD47181.1"/>
    <property type="molecule type" value="Genomic_DNA"/>
</dbReference>
<keyword evidence="2" id="KW-1185">Reference proteome</keyword>
<name>A0A2J6S8T9_HYAVF</name>
<dbReference type="Proteomes" id="UP000235786">
    <property type="component" value="Unassembled WGS sequence"/>
</dbReference>
<proteinExistence type="predicted"/>
<reference evidence="1 2" key="1">
    <citation type="submission" date="2016-04" db="EMBL/GenBank/DDBJ databases">
        <title>A degradative enzymes factory behind the ericoid mycorrhizal symbiosis.</title>
        <authorList>
            <consortium name="DOE Joint Genome Institute"/>
            <person name="Martino E."/>
            <person name="Morin E."/>
            <person name="Grelet G."/>
            <person name="Kuo A."/>
            <person name="Kohler A."/>
            <person name="Daghino S."/>
            <person name="Barry K."/>
            <person name="Choi C."/>
            <person name="Cichocki N."/>
            <person name="Clum A."/>
            <person name="Copeland A."/>
            <person name="Hainaut M."/>
            <person name="Haridas S."/>
            <person name="Labutti K."/>
            <person name="Lindquist E."/>
            <person name="Lipzen A."/>
            <person name="Khouja H.-R."/>
            <person name="Murat C."/>
            <person name="Ohm R."/>
            <person name="Olson A."/>
            <person name="Spatafora J."/>
            <person name="Veneault-Fourrey C."/>
            <person name="Henrissat B."/>
            <person name="Grigoriev I."/>
            <person name="Martin F."/>
            <person name="Perotto S."/>
        </authorList>
    </citation>
    <scope>NUCLEOTIDE SEQUENCE [LARGE SCALE GENOMIC DNA]</scope>
    <source>
        <strain evidence="1 2">F</strain>
    </source>
</reference>
<gene>
    <name evidence="1" type="ORF">L207DRAFT_506196</name>
</gene>
<sequence length="52" mass="5738">MHPLSIEAQDQLGFRSLRRGILVESPDPVSGFLICVAHKSENARSFSQIPAM</sequence>
<evidence type="ECO:0000313" key="1">
    <source>
        <dbReference type="EMBL" id="PMD47181.1"/>
    </source>
</evidence>
<dbReference type="AlphaFoldDB" id="A0A2J6S8T9"/>
<evidence type="ECO:0000313" key="2">
    <source>
        <dbReference type="Proteomes" id="UP000235786"/>
    </source>
</evidence>
<organism evidence="1 2">
    <name type="scientific">Hyaloscypha variabilis (strain UAMH 11265 / GT02V1 / F)</name>
    <name type="common">Meliniomyces variabilis</name>
    <dbReference type="NCBI Taxonomy" id="1149755"/>
    <lineage>
        <taxon>Eukaryota</taxon>
        <taxon>Fungi</taxon>
        <taxon>Dikarya</taxon>
        <taxon>Ascomycota</taxon>
        <taxon>Pezizomycotina</taxon>
        <taxon>Leotiomycetes</taxon>
        <taxon>Helotiales</taxon>
        <taxon>Hyaloscyphaceae</taxon>
        <taxon>Hyaloscypha</taxon>
        <taxon>Hyaloscypha variabilis</taxon>
    </lineage>
</organism>
<protein>
    <submittedName>
        <fullName evidence="1">Uncharacterized protein</fullName>
    </submittedName>
</protein>
<accession>A0A2J6S8T9</accession>